<dbReference type="RefSeq" id="WP_148136615.1">
    <property type="nucleotide sequence ID" value="NZ_CP017634.1"/>
</dbReference>
<gene>
    <name evidence="1" type="ORF">DCMF_23155</name>
</gene>
<proteinExistence type="predicted"/>
<evidence type="ECO:0000313" key="1">
    <source>
        <dbReference type="EMBL" id="ATW27266.1"/>
    </source>
</evidence>
<dbReference type="EMBL" id="CP017634">
    <property type="protein sequence ID" value="ATW27266.1"/>
    <property type="molecule type" value="Genomic_DNA"/>
</dbReference>
<reference evidence="1 2" key="1">
    <citation type="submission" date="2016-10" db="EMBL/GenBank/DDBJ databases">
        <title>Complete Genome Sequence of Peptococcaceae strain DCMF.</title>
        <authorList>
            <person name="Edwards R.J."/>
            <person name="Holland S.I."/>
            <person name="Deshpande N.P."/>
            <person name="Wong Y.K."/>
            <person name="Ertan H."/>
            <person name="Manefield M."/>
            <person name="Russell T.L."/>
            <person name="Lee M.J."/>
        </authorList>
    </citation>
    <scope>NUCLEOTIDE SEQUENCE [LARGE SCALE GENOMIC DNA]</scope>
    <source>
        <strain evidence="1 2">DCMF</strain>
    </source>
</reference>
<dbReference type="AlphaFoldDB" id="A0A3G1KXT1"/>
<dbReference type="Proteomes" id="UP000323521">
    <property type="component" value="Chromosome"/>
</dbReference>
<name>A0A3G1KXT1_FORW1</name>
<dbReference type="KEGG" id="fwa:DCMF_23155"/>
<evidence type="ECO:0000313" key="2">
    <source>
        <dbReference type="Proteomes" id="UP000323521"/>
    </source>
</evidence>
<organism evidence="1 2">
    <name type="scientific">Formimonas warabiya</name>
    <dbReference type="NCBI Taxonomy" id="1761012"/>
    <lineage>
        <taxon>Bacteria</taxon>
        <taxon>Bacillati</taxon>
        <taxon>Bacillota</taxon>
        <taxon>Clostridia</taxon>
        <taxon>Eubacteriales</taxon>
        <taxon>Peptococcaceae</taxon>
        <taxon>Candidatus Formimonas</taxon>
    </lineage>
</organism>
<keyword evidence="2" id="KW-1185">Reference proteome</keyword>
<sequence>MFGLLHTGDSYKSQTEYLVSCTQTYLKLCYGSACEIYDLALQNKQLVSFLMIKRDGAKSPPRKLEKYKKTDKLEDEIQEMYEELVAHSCTTKLYATFSLESFINAFTTYLINQKILNNVQDEVKEVILHTISRLYDKLSTLDKWEEITHQFGQNRLNKSTVLWKRFCNLYNFRDNIVHDKPVFILRTGDAIKIKKGMIAPVRREEAEPSMIARYIHDAYQACKIHDDMIRKLYTITGISEEGTKTDFFVLPQNYHRKIKNVVKRLEELEQELRESVTPSLKPEGYQELM</sequence>
<accession>A0A3G1KXT1</accession>
<protein>
    <submittedName>
        <fullName evidence="1">Uncharacterized protein</fullName>
    </submittedName>
</protein>
<dbReference type="OrthoDB" id="9823144at2"/>